<evidence type="ECO:0000256" key="1">
    <source>
        <dbReference type="SAM" id="MobiDB-lite"/>
    </source>
</evidence>
<feature type="compositionally biased region" description="Basic and acidic residues" evidence="1">
    <location>
        <begin position="79"/>
        <end position="98"/>
    </location>
</feature>
<protein>
    <submittedName>
        <fullName evidence="2">Uncharacterized protein</fullName>
    </submittedName>
</protein>
<evidence type="ECO:0000313" key="3">
    <source>
        <dbReference type="Proteomes" id="UP000193391"/>
    </source>
</evidence>
<keyword evidence="3" id="KW-1185">Reference proteome</keyword>
<organism evidence="2 3">
    <name type="scientific">Thalassospira mesophila</name>
    <dbReference type="NCBI Taxonomy" id="1293891"/>
    <lineage>
        <taxon>Bacteria</taxon>
        <taxon>Pseudomonadati</taxon>
        <taxon>Pseudomonadota</taxon>
        <taxon>Alphaproteobacteria</taxon>
        <taxon>Rhodospirillales</taxon>
        <taxon>Thalassospiraceae</taxon>
        <taxon>Thalassospira</taxon>
    </lineage>
</organism>
<comment type="caution">
    <text evidence="2">The sequence shown here is derived from an EMBL/GenBank/DDBJ whole genome shotgun (WGS) entry which is preliminary data.</text>
</comment>
<reference evidence="2 3" key="1">
    <citation type="submission" date="2014-03" db="EMBL/GenBank/DDBJ databases">
        <title>The draft genome sequence of Thalassospira mesophila JCM 18969.</title>
        <authorList>
            <person name="Lai Q."/>
            <person name="Shao Z."/>
        </authorList>
    </citation>
    <scope>NUCLEOTIDE SEQUENCE [LARGE SCALE GENOMIC DNA]</scope>
    <source>
        <strain evidence="2 3">JCM 18969</strain>
    </source>
</reference>
<dbReference type="EMBL" id="JFKA01000001">
    <property type="protein sequence ID" value="OSQ41002.1"/>
    <property type="molecule type" value="Genomic_DNA"/>
</dbReference>
<sequence length="98" mass="10546">MANAQIDGIKTTLEKLSGELGEMSQMAAHHFDELHDAVNNVASHTLAMEAIISAILANIEIDENAVSAWIRAKTAEFSSPEHGESAAEGIARDFLNKK</sequence>
<feature type="region of interest" description="Disordered" evidence="1">
    <location>
        <begin position="77"/>
        <end position="98"/>
    </location>
</feature>
<dbReference type="RefSeq" id="WP_085579858.1">
    <property type="nucleotide sequence ID" value="NZ_JFKA01000001.1"/>
</dbReference>
<dbReference type="OrthoDB" id="7358912at2"/>
<accession>A0A1Y2L5A9</accession>
<dbReference type="Proteomes" id="UP000193391">
    <property type="component" value="Unassembled WGS sequence"/>
</dbReference>
<proteinExistence type="predicted"/>
<dbReference type="AlphaFoldDB" id="A0A1Y2L5A9"/>
<evidence type="ECO:0000313" key="2">
    <source>
        <dbReference type="EMBL" id="OSQ41002.1"/>
    </source>
</evidence>
<name>A0A1Y2L5A9_9PROT</name>
<gene>
    <name evidence="2" type="ORF">TMES_03270</name>
</gene>